<dbReference type="Gene3D" id="3.30.460.40">
    <property type="match status" value="1"/>
</dbReference>
<comment type="caution">
    <text evidence="1">The sequence shown here is derived from an EMBL/GenBank/DDBJ whole genome shotgun (WGS) entry which is preliminary data.</text>
</comment>
<dbReference type="Proteomes" id="UP000603434">
    <property type="component" value="Unassembled WGS sequence"/>
</dbReference>
<dbReference type="EMBL" id="JACNJH010000077">
    <property type="protein sequence ID" value="MBC8360246.1"/>
    <property type="molecule type" value="Genomic_DNA"/>
</dbReference>
<proteinExistence type="predicted"/>
<dbReference type="AlphaFoldDB" id="A0A8J6TLF6"/>
<reference evidence="1 2" key="1">
    <citation type="submission" date="2020-08" db="EMBL/GenBank/DDBJ databases">
        <title>Bridging the membrane lipid divide: bacteria of the FCB group superphylum have the potential to synthesize archaeal ether lipids.</title>
        <authorList>
            <person name="Villanueva L."/>
            <person name="Von Meijenfeldt F.A.B."/>
            <person name="Westbye A.B."/>
            <person name="Yadav S."/>
            <person name="Hopmans E.C."/>
            <person name="Dutilh B.E."/>
            <person name="Sinninghe Damste J.S."/>
        </authorList>
    </citation>
    <scope>NUCLEOTIDE SEQUENCE [LARGE SCALE GENOMIC DNA]</scope>
    <source>
        <strain evidence="1">NIOZ-UU30</strain>
    </source>
</reference>
<dbReference type="SUPFAM" id="SSF81301">
    <property type="entry name" value="Nucleotidyltransferase"/>
    <property type="match status" value="1"/>
</dbReference>
<name>A0A8J6TLF6_9BACT</name>
<sequence>MQESVPQIIEILRVLDDRQVKFIIVGGVCAVLHGAPITTFDLDLVHSRAPDNLHCLVNALIDLDAYYRGHLKRIKPDVESLASPGHHLLMTRFGPLDLLGTIEKNLGYANLIGHSEEIQIENLQLRILSLEHLIEIKEQTFREKDRLILPVLKHTLQEREKNKKK</sequence>
<evidence type="ECO:0008006" key="3">
    <source>
        <dbReference type="Google" id="ProtNLM"/>
    </source>
</evidence>
<accession>A0A8J6TLF6</accession>
<protein>
    <recommendedName>
        <fullName evidence="3">Nucleotidyltransferase</fullName>
    </recommendedName>
</protein>
<evidence type="ECO:0000313" key="2">
    <source>
        <dbReference type="Proteomes" id="UP000603434"/>
    </source>
</evidence>
<gene>
    <name evidence="1" type="ORF">H8E23_02450</name>
</gene>
<organism evidence="1 2">
    <name type="scientific">Candidatus Desulfatibia profunda</name>
    <dbReference type="NCBI Taxonomy" id="2841695"/>
    <lineage>
        <taxon>Bacteria</taxon>
        <taxon>Pseudomonadati</taxon>
        <taxon>Thermodesulfobacteriota</taxon>
        <taxon>Desulfobacteria</taxon>
        <taxon>Desulfobacterales</taxon>
        <taxon>Desulfobacterales incertae sedis</taxon>
        <taxon>Candidatus Desulfatibia</taxon>
    </lineage>
</organism>
<dbReference type="InterPro" id="IPR043519">
    <property type="entry name" value="NT_sf"/>
</dbReference>
<evidence type="ECO:0000313" key="1">
    <source>
        <dbReference type="EMBL" id="MBC8360246.1"/>
    </source>
</evidence>